<organism evidence="2">
    <name type="scientific">Octopus bimaculoides</name>
    <name type="common">California two-spotted octopus</name>
    <dbReference type="NCBI Taxonomy" id="37653"/>
    <lineage>
        <taxon>Eukaryota</taxon>
        <taxon>Metazoa</taxon>
        <taxon>Spiralia</taxon>
        <taxon>Lophotrochozoa</taxon>
        <taxon>Mollusca</taxon>
        <taxon>Cephalopoda</taxon>
        <taxon>Coleoidea</taxon>
        <taxon>Octopodiformes</taxon>
        <taxon>Octopoda</taxon>
        <taxon>Incirrata</taxon>
        <taxon>Octopodidae</taxon>
        <taxon>Octopus</taxon>
    </lineage>
</organism>
<feature type="compositionally biased region" description="Acidic residues" evidence="1">
    <location>
        <begin position="116"/>
        <end position="125"/>
    </location>
</feature>
<dbReference type="EMBL" id="KQ422849">
    <property type="protein sequence ID" value="KOF74118.1"/>
    <property type="molecule type" value="Genomic_DNA"/>
</dbReference>
<dbReference type="OrthoDB" id="6619788at2759"/>
<feature type="compositionally biased region" description="Low complexity" evidence="1">
    <location>
        <begin position="102"/>
        <end position="111"/>
    </location>
</feature>
<evidence type="ECO:0000256" key="1">
    <source>
        <dbReference type="SAM" id="MobiDB-lite"/>
    </source>
</evidence>
<name>A0A0L8GB21_OCTBM</name>
<evidence type="ECO:0000313" key="2">
    <source>
        <dbReference type="EMBL" id="KOF74118.1"/>
    </source>
</evidence>
<reference evidence="2" key="1">
    <citation type="submission" date="2015-07" db="EMBL/GenBank/DDBJ databases">
        <title>MeaNS - Measles Nucleotide Surveillance Program.</title>
        <authorList>
            <person name="Tran T."/>
            <person name="Druce J."/>
        </authorList>
    </citation>
    <scope>NUCLEOTIDE SEQUENCE</scope>
    <source>
        <strain evidence="2">UCB-OBI-ISO-001</strain>
        <tissue evidence="2">Gonad</tissue>
    </source>
</reference>
<dbReference type="AlphaFoldDB" id="A0A0L8GB21"/>
<feature type="region of interest" description="Disordered" evidence="1">
    <location>
        <begin position="96"/>
        <end position="125"/>
    </location>
</feature>
<sequence length="125" mass="15051">MSLVDISEWLTVVTVFVLLQLNSFNHYIEREVKRLAYINERWNIHENERYRQKPTRKPTSLQPMLLIEEEYLTKNAALYKAYLTKETAVLQKMGLAKDQEMQEQQQQQQQHQQEHQEEETEATNE</sequence>
<protein>
    <submittedName>
        <fullName evidence="2">Uncharacterized protein</fullName>
    </submittedName>
</protein>
<gene>
    <name evidence="2" type="ORF">OCBIM_22036751mg</name>
</gene>
<proteinExistence type="predicted"/>
<accession>A0A0L8GB21</accession>